<keyword evidence="3" id="KW-1185">Reference proteome</keyword>
<dbReference type="OrthoDB" id="6619363at2759"/>
<name>A0A9P0CZG0_9CUCU</name>
<proteinExistence type="predicted"/>
<dbReference type="AlphaFoldDB" id="A0A9P0CZG0"/>
<accession>A0A9P0CZG0</accession>
<organism evidence="2 3">
    <name type="scientific">Psylliodes chrysocephalus</name>
    <dbReference type="NCBI Taxonomy" id="3402493"/>
    <lineage>
        <taxon>Eukaryota</taxon>
        <taxon>Metazoa</taxon>
        <taxon>Ecdysozoa</taxon>
        <taxon>Arthropoda</taxon>
        <taxon>Hexapoda</taxon>
        <taxon>Insecta</taxon>
        <taxon>Pterygota</taxon>
        <taxon>Neoptera</taxon>
        <taxon>Endopterygota</taxon>
        <taxon>Coleoptera</taxon>
        <taxon>Polyphaga</taxon>
        <taxon>Cucujiformia</taxon>
        <taxon>Chrysomeloidea</taxon>
        <taxon>Chrysomelidae</taxon>
        <taxon>Galerucinae</taxon>
        <taxon>Alticini</taxon>
        <taxon>Psylliodes</taxon>
    </lineage>
</organism>
<sequence length="192" mass="21709">MMSETNGLDEANNVTPSEASKNKILNLIKGITLNDINGEKMEHNKENNTYTQSDDDGDGESEGITECLRAIEEESKINSKLIGTSLSGFNRINTALNKYIQPITYLCTEENCDGTLTSTRFVQQHLFTETEVYANSRQFSLNEFTTDIYLNDDRYCKKPVPVATALSYRRTSETKTLATCDEKYRTNIEIDN</sequence>
<reference evidence="2" key="1">
    <citation type="submission" date="2022-01" db="EMBL/GenBank/DDBJ databases">
        <authorList>
            <person name="King R."/>
        </authorList>
    </citation>
    <scope>NUCLEOTIDE SEQUENCE</scope>
</reference>
<dbReference type="Proteomes" id="UP001153636">
    <property type="component" value="Chromosome 21"/>
</dbReference>
<evidence type="ECO:0000313" key="2">
    <source>
        <dbReference type="EMBL" id="CAH1107507.1"/>
    </source>
</evidence>
<feature type="compositionally biased region" description="Acidic residues" evidence="1">
    <location>
        <begin position="53"/>
        <end position="62"/>
    </location>
</feature>
<dbReference type="EMBL" id="OV651833">
    <property type="protein sequence ID" value="CAH1107507.1"/>
    <property type="molecule type" value="Genomic_DNA"/>
</dbReference>
<evidence type="ECO:0000313" key="3">
    <source>
        <dbReference type="Proteomes" id="UP001153636"/>
    </source>
</evidence>
<feature type="region of interest" description="Disordered" evidence="1">
    <location>
        <begin position="39"/>
        <end position="62"/>
    </location>
</feature>
<evidence type="ECO:0000256" key="1">
    <source>
        <dbReference type="SAM" id="MobiDB-lite"/>
    </source>
</evidence>
<gene>
    <name evidence="2" type="ORF">PSYICH_LOCUS8162</name>
</gene>
<protein>
    <submittedName>
        <fullName evidence="2">Uncharacterized protein</fullName>
    </submittedName>
</protein>